<dbReference type="InterPro" id="IPR050129">
    <property type="entry name" value="Zn_alcohol_dh"/>
</dbReference>
<dbReference type="InterPro" id="IPR013154">
    <property type="entry name" value="ADH-like_N"/>
</dbReference>
<dbReference type="EMBL" id="BMJJ01000018">
    <property type="protein sequence ID" value="GGD41727.1"/>
    <property type="molecule type" value="Genomic_DNA"/>
</dbReference>
<dbReference type="GO" id="GO:0008270">
    <property type="term" value="F:zinc ion binding"/>
    <property type="evidence" value="ECO:0007669"/>
    <property type="project" value="InterPro"/>
</dbReference>
<evidence type="ECO:0000256" key="3">
    <source>
        <dbReference type="ARBA" id="ARBA00023002"/>
    </source>
</evidence>
<reference evidence="5" key="1">
    <citation type="journal article" date="2014" name="Int. J. Syst. Evol. Microbiol.">
        <title>Complete genome sequence of Corynebacterium casei LMG S-19264T (=DSM 44701T), isolated from a smear-ripened cheese.</title>
        <authorList>
            <consortium name="US DOE Joint Genome Institute (JGI-PGF)"/>
            <person name="Walter F."/>
            <person name="Albersmeier A."/>
            <person name="Kalinowski J."/>
            <person name="Ruckert C."/>
        </authorList>
    </citation>
    <scope>NUCLEOTIDE SEQUENCE</scope>
    <source>
        <strain evidence="5">CGMCC 1.15493</strain>
    </source>
</reference>
<dbReference type="SUPFAM" id="SSF51735">
    <property type="entry name" value="NAD(P)-binding Rossmann-fold domains"/>
    <property type="match status" value="1"/>
</dbReference>
<protein>
    <submittedName>
        <fullName evidence="5">Dehydrogenase</fullName>
    </submittedName>
</protein>
<dbReference type="GO" id="GO:0016491">
    <property type="term" value="F:oxidoreductase activity"/>
    <property type="evidence" value="ECO:0007669"/>
    <property type="project" value="UniProtKB-KW"/>
</dbReference>
<gene>
    <name evidence="5" type="ORF">GCM10011335_50500</name>
</gene>
<keyword evidence="6" id="KW-1185">Reference proteome</keyword>
<dbReference type="InterPro" id="IPR036291">
    <property type="entry name" value="NAD(P)-bd_dom_sf"/>
</dbReference>
<evidence type="ECO:0000256" key="2">
    <source>
        <dbReference type="ARBA" id="ARBA00022833"/>
    </source>
</evidence>
<dbReference type="InterPro" id="IPR002328">
    <property type="entry name" value="ADH_Zn_CS"/>
</dbReference>
<dbReference type="PROSITE" id="PS00059">
    <property type="entry name" value="ADH_ZINC"/>
    <property type="match status" value="1"/>
</dbReference>
<evidence type="ECO:0000259" key="4">
    <source>
        <dbReference type="Pfam" id="PF08240"/>
    </source>
</evidence>
<dbReference type="Pfam" id="PF08240">
    <property type="entry name" value="ADH_N"/>
    <property type="match status" value="1"/>
</dbReference>
<dbReference type="Gene3D" id="3.90.180.10">
    <property type="entry name" value="Medium-chain alcohol dehydrogenases, catalytic domain"/>
    <property type="match status" value="1"/>
</dbReference>
<dbReference type="PANTHER" id="PTHR43401">
    <property type="entry name" value="L-THREONINE 3-DEHYDROGENASE"/>
    <property type="match status" value="1"/>
</dbReference>
<dbReference type="SUPFAM" id="SSF50129">
    <property type="entry name" value="GroES-like"/>
    <property type="match status" value="1"/>
</dbReference>
<accession>A0A917DJP1</accession>
<sequence length="338" mass="34632">MKAARLYAAGDIRAEEMPAPPAPGPGEVLLAVEAAGICGSDLHNFRTGHWISRSPSVAGHELAGRLVAVGPGVEGFSPGDLVVADSRVWCGTCSECRDGRKQFCENLGFVGEVCDGGFAEQVVLPARLLHAVDPALDPAIAALAEPLAVALHAVSRLAPAPGSAVLVAGCGPIGGLVALLLSRRHDGPLLIAERHAGRAALVAHVTGARLVTLDAGSIAEALNGARLMAAVEATGQIPVLSALLDRVAGGGRIALVGIFHETLHLDPNRLVERGVALLGCHAFADEMAEAAALLPELAPQLRRFVAEEIAIDAVPAAYERLLAGQGAGLKTIVRPALP</sequence>
<keyword evidence="2" id="KW-0862">Zinc</keyword>
<evidence type="ECO:0000313" key="6">
    <source>
        <dbReference type="Proteomes" id="UP000613160"/>
    </source>
</evidence>
<dbReference type="RefSeq" id="WP_188855206.1">
    <property type="nucleotide sequence ID" value="NZ_BMJJ01000018.1"/>
</dbReference>
<keyword evidence="3" id="KW-0560">Oxidoreductase</keyword>
<comment type="caution">
    <text evidence="5">The sequence shown here is derived from an EMBL/GenBank/DDBJ whole genome shotgun (WGS) entry which is preliminary data.</text>
</comment>
<dbReference type="Proteomes" id="UP000613160">
    <property type="component" value="Unassembled WGS sequence"/>
</dbReference>
<organism evidence="5 6">
    <name type="scientific">Aureimonas glaciei</name>
    <dbReference type="NCBI Taxonomy" id="1776957"/>
    <lineage>
        <taxon>Bacteria</taxon>
        <taxon>Pseudomonadati</taxon>
        <taxon>Pseudomonadota</taxon>
        <taxon>Alphaproteobacteria</taxon>
        <taxon>Hyphomicrobiales</taxon>
        <taxon>Aurantimonadaceae</taxon>
        <taxon>Aureimonas</taxon>
    </lineage>
</organism>
<dbReference type="Gene3D" id="3.40.50.720">
    <property type="entry name" value="NAD(P)-binding Rossmann-like Domain"/>
    <property type="match status" value="1"/>
</dbReference>
<evidence type="ECO:0000313" key="5">
    <source>
        <dbReference type="EMBL" id="GGD41727.1"/>
    </source>
</evidence>
<reference evidence="5" key="2">
    <citation type="submission" date="2020-09" db="EMBL/GenBank/DDBJ databases">
        <authorList>
            <person name="Sun Q."/>
            <person name="Zhou Y."/>
        </authorList>
    </citation>
    <scope>NUCLEOTIDE SEQUENCE</scope>
    <source>
        <strain evidence="5">CGMCC 1.15493</strain>
    </source>
</reference>
<name>A0A917DJP1_9HYPH</name>
<feature type="domain" description="Alcohol dehydrogenase-like N-terminal" evidence="4">
    <location>
        <begin position="24"/>
        <end position="132"/>
    </location>
</feature>
<proteinExistence type="predicted"/>
<dbReference type="PANTHER" id="PTHR43401:SF2">
    <property type="entry name" value="L-THREONINE 3-DEHYDROGENASE"/>
    <property type="match status" value="1"/>
</dbReference>
<keyword evidence="1" id="KW-0479">Metal-binding</keyword>
<dbReference type="InterPro" id="IPR011032">
    <property type="entry name" value="GroES-like_sf"/>
</dbReference>
<dbReference type="AlphaFoldDB" id="A0A917DJP1"/>
<evidence type="ECO:0000256" key="1">
    <source>
        <dbReference type="ARBA" id="ARBA00022723"/>
    </source>
</evidence>